<dbReference type="Proteomes" id="UP001596053">
    <property type="component" value="Unassembled WGS sequence"/>
</dbReference>
<comment type="caution">
    <text evidence="1">The sequence shown here is derived from an EMBL/GenBank/DDBJ whole genome shotgun (WGS) entry which is preliminary data.</text>
</comment>
<dbReference type="SUPFAM" id="SSF46785">
    <property type="entry name" value="Winged helix' DNA-binding domain"/>
    <property type="match status" value="1"/>
</dbReference>
<evidence type="ECO:0000313" key="1">
    <source>
        <dbReference type="EMBL" id="MFC5421053.1"/>
    </source>
</evidence>
<dbReference type="EMBL" id="JBHSLW010000025">
    <property type="protein sequence ID" value="MFC5421053.1"/>
    <property type="molecule type" value="Genomic_DNA"/>
</dbReference>
<dbReference type="RefSeq" id="WP_377799399.1">
    <property type="nucleotide sequence ID" value="NZ_JBHSLW010000025.1"/>
</dbReference>
<sequence>MTSNLISAPRKALLEHLVDAPEAPDHEIPEIAGISPRSVPNFVTALVEEELVTRIPTLRGYVLFITDKGREALANAIVPDATESRKVDDRSAELAKIIANPASVRANVADLHAHLVLDQPPEVAKRNIAHVEQLLALLNGVARKAAA</sequence>
<dbReference type="InterPro" id="IPR036390">
    <property type="entry name" value="WH_DNA-bd_sf"/>
</dbReference>
<dbReference type="Gene3D" id="1.10.10.10">
    <property type="entry name" value="Winged helix-like DNA-binding domain superfamily/Winged helix DNA-binding domain"/>
    <property type="match status" value="1"/>
</dbReference>
<accession>A0ABW0IW23</accession>
<evidence type="ECO:0000313" key="2">
    <source>
        <dbReference type="Proteomes" id="UP001596053"/>
    </source>
</evidence>
<organism evidence="1 2">
    <name type="scientific">Bosea eneae</name>
    <dbReference type="NCBI Taxonomy" id="151454"/>
    <lineage>
        <taxon>Bacteria</taxon>
        <taxon>Pseudomonadati</taxon>
        <taxon>Pseudomonadota</taxon>
        <taxon>Alphaproteobacteria</taxon>
        <taxon>Hyphomicrobiales</taxon>
        <taxon>Boseaceae</taxon>
        <taxon>Bosea</taxon>
    </lineage>
</organism>
<name>A0ABW0IW23_9HYPH</name>
<protein>
    <submittedName>
        <fullName evidence="1">Uncharacterized protein</fullName>
    </submittedName>
</protein>
<reference evidence="2" key="1">
    <citation type="journal article" date="2019" name="Int. J. Syst. Evol. Microbiol.">
        <title>The Global Catalogue of Microorganisms (GCM) 10K type strain sequencing project: providing services to taxonomists for standard genome sequencing and annotation.</title>
        <authorList>
            <consortium name="The Broad Institute Genomics Platform"/>
            <consortium name="The Broad Institute Genome Sequencing Center for Infectious Disease"/>
            <person name="Wu L."/>
            <person name="Ma J."/>
        </authorList>
    </citation>
    <scope>NUCLEOTIDE SEQUENCE [LARGE SCALE GENOMIC DNA]</scope>
    <source>
        <strain evidence="2">NCAIM B.01391</strain>
    </source>
</reference>
<dbReference type="InterPro" id="IPR036388">
    <property type="entry name" value="WH-like_DNA-bd_sf"/>
</dbReference>
<gene>
    <name evidence="1" type="ORF">ACFPOB_15960</name>
</gene>
<proteinExistence type="predicted"/>
<keyword evidence="2" id="KW-1185">Reference proteome</keyword>